<dbReference type="EMBL" id="VSRR010102214">
    <property type="protein sequence ID" value="MPC95429.1"/>
    <property type="molecule type" value="Genomic_DNA"/>
</dbReference>
<evidence type="ECO:0000313" key="1">
    <source>
        <dbReference type="EMBL" id="MPC95429.1"/>
    </source>
</evidence>
<keyword evidence="2" id="KW-1185">Reference proteome</keyword>
<evidence type="ECO:0000313" key="2">
    <source>
        <dbReference type="Proteomes" id="UP000324222"/>
    </source>
</evidence>
<dbReference type="AlphaFoldDB" id="A0A5B7JKP9"/>
<sequence>MLEERGGKEGAAVSLSPQGQSILEEVITQHLNFHLHPHACCLVPSGGYAVASHGVAQAGGRVRIMGVWDECVGCAGVPGGVVSV</sequence>
<accession>A0A5B7JKP9</accession>
<proteinExistence type="predicted"/>
<reference evidence="1 2" key="1">
    <citation type="submission" date="2019-05" db="EMBL/GenBank/DDBJ databases">
        <title>Another draft genome of Portunus trituberculatus and its Hox gene families provides insights of decapod evolution.</title>
        <authorList>
            <person name="Jeong J.-H."/>
            <person name="Song I."/>
            <person name="Kim S."/>
            <person name="Choi T."/>
            <person name="Kim D."/>
            <person name="Ryu S."/>
            <person name="Kim W."/>
        </authorList>
    </citation>
    <scope>NUCLEOTIDE SEQUENCE [LARGE SCALE GENOMIC DNA]</scope>
    <source>
        <tissue evidence="1">Muscle</tissue>
    </source>
</reference>
<dbReference type="Proteomes" id="UP000324222">
    <property type="component" value="Unassembled WGS sequence"/>
</dbReference>
<name>A0A5B7JKP9_PORTR</name>
<gene>
    <name evidence="1" type="ORF">E2C01_090641</name>
</gene>
<organism evidence="1 2">
    <name type="scientific">Portunus trituberculatus</name>
    <name type="common">Swimming crab</name>
    <name type="synonym">Neptunus trituberculatus</name>
    <dbReference type="NCBI Taxonomy" id="210409"/>
    <lineage>
        <taxon>Eukaryota</taxon>
        <taxon>Metazoa</taxon>
        <taxon>Ecdysozoa</taxon>
        <taxon>Arthropoda</taxon>
        <taxon>Crustacea</taxon>
        <taxon>Multicrustacea</taxon>
        <taxon>Malacostraca</taxon>
        <taxon>Eumalacostraca</taxon>
        <taxon>Eucarida</taxon>
        <taxon>Decapoda</taxon>
        <taxon>Pleocyemata</taxon>
        <taxon>Brachyura</taxon>
        <taxon>Eubrachyura</taxon>
        <taxon>Portunoidea</taxon>
        <taxon>Portunidae</taxon>
        <taxon>Portuninae</taxon>
        <taxon>Portunus</taxon>
    </lineage>
</organism>
<protein>
    <submittedName>
        <fullName evidence="1">Uncharacterized protein</fullName>
    </submittedName>
</protein>
<comment type="caution">
    <text evidence="1">The sequence shown here is derived from an EMBL/GenBank/DDBJ whole genome shotgun (WGS) entry which is preliminary data.</text>
</comment>